<dbReference type="PANTHER" id="PTHR13495">
    <property type="entry name" value="NEFA-INTERACTING NUCLEAR PROTEIN NIP30"/>
    <property type="match status" value="1"/>
</dbReference>
<accession>A0ABD2P8N3</accession>
<feature type="domain" description="FAM192A/Fyv6 N-terminal" evidence="4">
    <location>
        <begin position="5"/>
        <end position="106"/>
    </location>
</feature>
<evidence type="ECO:0000256" key="1">
    <source>
        <dbReference type="ARBA" id="ARBA00004123"/>
    </source>
</evidence>
<comment type="subcellular location">
    <subcellularLocation>
        <location evidence="1">Nucleus</location>
    </subcellularLocation>
</comment>
<name>A0ABD2P8N3_9CUCU</name>
<organism evidence="5 6">
    <name type="scientific">Cryptolaemus montrouzieri</name>
    <dbReference type="NCBI Taxonomy" id="559131"/>
    <lineage>
        <taxon>Eukaryota</taxon>
        <taxon>Metazoa</taxon>
        <taxon>Ecdysozoa</taxon>
        <taxon>Arthropoda</taxon>
        <taxon>Hexapoda</taxon>
        <taxon>Insecta</taxon>
        <taxon>Pterygota</taxon>
        <taxon>Neoptera</taxon>
        <taxon>Endopterygota</taxon>
        <taxon>Coleoptera</taxon>
        <taxon>Polyphaga</taxon>
        <taxon>Cucujiformia</taxon>
        <taxon>Coccinelloidea</taxon>
        <taxon>Coccinellidae</taxon>
        <taxon>Scymninae</taxon>
        <taxon>Scymnini</taxon>
        <taxon>Cryptolaemus</taxon>
    </lineage>
</organism>
<comment type="caution">
    <text evidence="5">The sequence shown here is derived from an EMBL/GenBank/DDBJ whole genome shotgun (WGS) entry which is preliminary data.</text>
</comment>
<dbReference type="Proteomes" id="UP001516400">
    <property type="component" value="Unassembled WGS sequence"/>
</dbReference>
<feature type="region of interest" description="Disordered" evidence="3">
    <location>
        <begin position="1"/>
        <end position="45"/>
    </location>
</feature>
<keyword evidence="6" id="KW-1185">Reference proteome</keyword>
<dbReference type="PANTHER" id="PTHR13495:SF0">
    <property type="entry name" value="PSME3-INTERACTING PROTEIN"/>
    <property type="match status" value="1"/>
</dbReference>
<dbReference type="InterPro" id="IPR039845">
    <property type="entry name" value="FAM192A"/>
</dbReference>
<dbReference type="GO" id="GO:0005634">
    <property type="term" value="C:nucleus"/>
    <property type="evidence" value="ECO:0007669"/>
    <property type="project" value="UniProtKB-SubCell"/>
</dbReference>
<dbReference type="AlphaFoldDB" id="A0ABD2P8N3"/>
<feature type="region of interest" description="Disordered" evidence="3">
    <location>
        <begin position="158"/>
        <end position="177"/>
    </location>
</feature>
<evidence type="ECO:0000313" key="6">
    <source>
        <dbReference type="Proteomes" id="UP001516400"/>
    </source>
</evidence>
<dbReference type="Pfam" id="PF10187">
    <property type="entry name" value="FAM192A_Fyv6_N"/>
    <property type="match status" value="1"/>
</dbReference>
<proteinExistence type="predicted"/>
<evidence type="ECO:0000256" key="2">
    <source>
        <dbReference type="ARBA" id="ARBA00023242"/>
    </source>
</evidence>
<feature type="compositionally biased region" description="Basic and acidic residues" evidence="3">
    <location>
        <begin position="12"/>
        <end position="45"/>
    </location>
</feature>
<gene>
    <name evidence="5" type="ORF">HHI36_001676</name>
</gene>
<sequence>MSSGFVTETELAEARKKRQEEWDKIRKPTDPEERPEEPYDSRSLFERLQEQKQKKELEYEEAHKLKNMIKGLDDDEIEFLDLVDRTKLAADRTKELEEAKELSDFRNRVTILQEKNLQEKLQEESILAKSKSSPKTKVCISHQQKLLKGAVVTKKRKMSDVDSCNEKSEEKPENESKPFCELQISMPQSSLKCVGILPGLGCYTESSDENSSDSEIEISPKKRDIIGRRVKEIEKVDKAS</sequence>
<reference evidence="5 6" key="1">
    <citation type="journal article" date="2021" name="BMC Biol.">
        <title>Horizontally acquired antibacterial genes associated with adaptive radiation of ladybird beetles.</title>
        <authorList>
            <person name="Li H.S."/>
            <person name="Tang X.F."/>
            <person name="Huang Y.H."/>
            <person name="Xu Z.Y."/>
            <person name="Chen M.L."/>
            <person name="Du X.Y."/>
            <person name="Qiu B.Y."/>
            <person name="Chen P.T."/>
            <person name="Zhang W."/>
            <person name="Slipinski A."/>
            <person name="Escalona H.E."/>
            <person name="Waterhouse R.M."/>
            <person name="Zwick A."/>
            <person name="Pang H."/>
        </authorList>
    </citation>
    <scope>NUCLEOTIDE SEQUENCE [LARGE SCALE GENOMIC DNA]</scope>
    <source>
        <strain evidence="5">SYSU2018</strain>
    </source>
</reference>
<dbReference type="EMBL" id="JABFTP020000185">
    <property type="protein sequence ID" value="KAL3287199.1"/>
    <property type="molecule type" value="Genomic_DNA"/>
</dbReference>
<protein>
    <recommendedName>
        <fullName evidence="4">FAM192A/Fyv6 N-terminal domain-containing protein</fullName>
    </recommendedName>
</protein>
<keyword evidence="2" id="KW-0539">Nucleus</keyword>
<evidence type="ECO:0000259" key="4">
    <source>
        <dbReference type="Pfam" id="PF10187"/>
    </source>
</evidence>
<evidence type="ECO:0000256" key="3">
    <source>
        <dbReference type="SAM" id="MobiDB-lite"/>
    </source>
</evidence>
<dbReference type="InterPro" id="IPR019331">
    <property type="entry name" value="FAM192A/Fyv6_N"/>
</dbReference>
<evidence type="ECO:0000313" key="5">
    <source>
        <dbReference type="EMBL" id="KAL3287199.1"/>
    </source>
</evidence>